<reference evidence="2" key="1">
    <citation type="journal article" date="2020" name="bioRxiv">
        <title>Chromosome-level reference genome of the European wasp spider Argiope bruennichi: a resource for studies on range expansion and evolutionary adaptation.</title>
        <authorList>
            <person name="Sheffer M.M."/>
            <person name="Hoppe A."/>
            <person name="Krehenwinkel H."/>
            <person name="Uhl G."/>
            <person name="Kuss A.W."/>
            <person name="Jensen L."/>
            <person name="Jensen C."/>
            <person name="Gillespie R.G."/>
            <person name="Hoff K.J."/>
            <person name="Prost S."/>
        </authorList>
    </citation>
    <scope>NUCLEOTIDE SEQUENCE</scope>
</reference>
<protein>
    <recommendedName>
        <fullName evidence="4">DUF19 domain-containing protein</fullName>
    </recommendedName>
</protein>
<evidence type="ECO:0008006" key="4">
    <source>
        <dbReference type="Google" id="ProtNLM"/>
    </source>
</evidence>
<gene>
    <name evidence="2" type="ORF">HNY73_019072</name>
</gene>
<sequence>MRRKVVREGQAMKREGEGREKGKRQQKERQEPAQRTEGRQEGQHNKDKESLEEGGYKPVERRHVRGGRGRAWSGEPVEWLKAMEEHLERGWVHPKARRAKRRPLCFTRNAYKCDMSFKTSAFELEIAVTRICRTDAVKKWFDEEKECYKKSVNASECVGPINQAMSDLKTPEDFILSNKKVCNLFKPYSTCARETVEENCGRINKVLFDWLFVPLQRLSNSLCEELILPADEKDTRPDNFGNLNVFATVAAIFFAN</sequence>
<dbReference type="AlphaFoldDB" id="A0A8T0EF04"/>
<dbReference type="Proteomes" id="UP000807504">
    <property type="component" value="Unassembled WGS sequence"/>
</dbReference>
<comment type="caution">
    <text evidence="2">The sequence shown here is derived from an EMBL/GenBank/DDBJ whole genome shotgun (WGS) entry which is preliminary data.</text>
</comment>
<evidence type="ECO:0000256" key="1">
    <source>
        <dbReference type="SAM" id="MobiDB-lite"/>
    </source>
</evidence>
<evidence type="ECO:0000313" key="2">
    <source>
        <dbReference type="EMBL" id="KAF8771692.1"/>
    </source>
</evidence>
<feature type="compositionally biased region" description="Basic and acidic residues" evidence="1">
    <location>
        <begin position="1"/>
        <end position="61"/>
    </location>
</feature>
<dbReference type="EMBL" id="JABXBU010002228">
    <property type="protein sequence ID" value="KAF8771692.1"/>
    <property type="molecule type" value="Genomic_DNA"/>
</dbReference>
<keyword evidence="3" id="KW-1185">Reference proteome</keyword>
<evidence type="ECO:0000313" key="3">
    <source>
        <dbReference type="Proteomes" id="UP000807504"/>
    </source>
</evidence>
<proteinExistence type="predicted"/>
<reference evidence="2" key="2">
    <citation type="submission" date="2020-06" db="EMBL/GenBank/DDBJ databases">
        <authorList>
            <person name="Sheffer M."/>
        </authorList>
    </citation>
    <scope>NUCLEOTIDE SEQUENCE</scope>
</reference>
<name>A0A8T0EF04_ARGBR</name>
<accession>A0A8T0EF04</accession>
<feature type="region of interest" description="Disordered" evidence="1">
    <location>
        <begin position="1"/>
        <end position="70"/>
    </location>
</feature>
<organism evidence="2 3">
    <name type="scientific">Argiope bruennichi</name>
    <name type="common">Wasp spider</name>
    <name type="synonym">Aranea bruennichi</name>
    <dbReference type="NCBI Taxonomy" id="94029"/>
    <lineage>
        <taxon>Eukaryota</taxon>
        <taxon>Metazoa</taxon>
        <taxon>Ecdysozoa</taxon>
        <taxon>Arthropoda</taxon>
        <taxon>Chelicerata</taxon>
        <taxon>Arachnida</taxon>
        <taxon>Araneae</taxon>
        <taxon>Araneomorphae</taxon>
        <taxon>Entelegynae</taxon>
        <taxon>Araneoidea</taxon>
        <taxon>Araneidae</taxon>
        <taxon>Argiope</taxon>
    </lineage>
</organism>